<dbReference type="SMART" id="SM00086">
    <property type="entry name" value="PAC"/>
    <property type="match status" value="2"/>
</dbReference>
<dbReference type="CDD" id="cd01949">
    <property type="entry name" value="GGDEF"/>
    <property type="match status" value="1"/>
</dbReference>
<dbReference type="PANTHER" id="PTHR44757">
    <property type="entry name" value="DIGUANYLATE CYCLASE DGCP"/>
    <property type="match status" value="1"/>
</dbReference>
<dbReference type="NCBIfam" id="TIGR00229">
    <property type="entry name" value="sensory_box"/>
    <property type="match status" value="2"/>
</dbReference>
<comment type="cofactor">
    <cofactor evidence="1">
        <name>Mg(2+)</name>
        <dbReference type="ChEBI" id="CHEBI:18420"/>
    </cofactor>
</comment>
<dbReference type="AlphaFoldDB" id="A0A1I1LHB6"/>
<dbReference type="SMART" id="SM00267">
    <property type="entry name" value="GGDEF"/>
    <property type="match status" value="1"/>
</dbReference>
<dbReference type="GO" id="GO:0006355">
    <property type="term" value="P:regulation of DNA-templated transcription"/>
    <property type="evidence" value="ECO:0007669"/>
    <property type="project" value="InterPro"/>
</dbReference>
<dbReference type="EMBL" id="FOLO01000016">
    <property type="protein sequence ID" value="SFC72346.1"/>
    <property type="molecule type" value="Genomic_DNA"/>
</dbReference>
<dbReference type="FunFam" id="3.30.70.270:FF:000001">
    <property type="entry name" value="Diguanylate cyclase domain protein"/>
    <property type="match status" value="1"/>
</dbReference>
<gene>
    <name evidence="6" type="ORF">SAMN02745724_02378</name>
</gene>
<dbReference type="Gene3D" id="3.20.20.450">
    <property type="entry name" value="EAL domain"/>
    <property type="match status" value="1"/>
</dbReference>
<dbReference type="InterPro" id="IPR000700">
    <property type="entry name" value="PAS-assoc_C"/>
</dbReference>
<dbReference type="OrthoDB" id="9176779at2"/>
<evidence type="ECO:0000259" key="2">
    <source>
        <dbReference type="PROSITE" id="PS50112"/>
    </source>
</evidence>
<keyword evidence="7" id="KW-1185">Reference proteome</keyword>
<organism evidence="6 7">
    <name type="scientific">Pseudoalteromonas denitrificans DSM 6059</name>
    <dbReference type="NCBI Taxonomy" id="1123010"/>
    <lineage>
        <taxon>Bacteria</taxon>
        <taxon>Pseudomonadati</taxon>
        <taxon>Pseudomonadota</taxon>
        <taxon>Gammaproteobacteria</taxon>
        <taxon>Alteromonadales</taxon>
        <taxon>Pseudoalteromonadaceae</taxon>
        <taxon>Pseudoalteromonas</taxon>
    </lineage>
</organism>
<dbReference type="RefSeq" id="WP_091983943.1">
    <property type="nucleotide sequence ID" value="NZ_FOLO01000016.1"/>
</dbReference>
<evidence type="ECO:0000313" key="7">
    <source>
        <dbReference type="Proteomes" id="UP000198862"/>
    </source>
</evidence>
<dbReference type="Pfam" id="PF00990">
    <property type="entry name" value="GGDEF"/>
    <property type="match status" value="1"/>
</dbReference>
<dbReference type="InterPro" id="IPR000014">
    <property type="entry name" value="PAS"/>
</dbReference>
<feature type="domain" description="EAL" evidence="4">
    <location>
        <begin position="436"/>
        <end position="691"/>
    </location>
</feature>
<dbReference type="Pfam" id="PF08447">
    <property type="entry name" value="PAS_3"/>
    <property type="match status" value="1"/>
</dbReference>
<dbReference type="NCBIfam" id="TIGR00254">
    <property type="entry name" value="GGDEF"/>
    <property type="match status" value="1"/>
</dbReference>
<feature type="domain" description="GGDEF" evidence="5">
    <location>
        <begin position="294"/>
        <end position="427"/>
    </location>
</feature>
<dbReference type="InterPro" id="IPR035919">
    <property type="entry name" value="EAL_sf"/>
</dbReference>
<dbReference type="InterPro" id="IPR043128">
    <property type="entry name" value="Rev_trsase/Diguanyl_cyclase"/>
</dbReference>
<evidence type="ECO:0000259" key="5">
    <source>
        <dbReference type="PROSITE" id="PS50887"/>
    </source>
</evidence>
<dbReference type="InterPro" id="IPR052155">
    <property type="entry name" value="Biofilm_reg_signaling"/>
</dbReference>
<sequence>MKQTSKARNNQFYRLTENAPSGIFETDPKGHCTYTNKALQKLLGLTLEQTLGQGYATYFHPKDKVAILKYWNRCIAKKQVFSYTFRMKFPNNHQLQLHVNAHPIFDSRNKLIAYVGCVEDISELNKIQSQLIVNQQRYELALKGSSAGVWDWNIKSNSVYYSTKFTDLLGYDNLAFGNNWATLLEQLHPEDVGEFEFQLQQHLDDPFVSFNVECRLFSQKHHELWFQIVGEAIRDKHGIPFRMVGSILDITDKKQSQIVIWQQANFDSLTQLPNRNMFADRLKQEIIKSKRNCDKFALFFIDLDHFKEVNDTLGHDAGDLLLIEASERIKLILRESDTVSRIGGDEFTVILSQIQDNQSIDLVAQKIIQTLELPFYIGNESVFVSASIGITLFPEHTDKMDELLKFSDQAMYQSKNRGRKQFNYFTEQLRLDAEKNHSLMQELRLAIIEQDFEVLYQPIINLSNNKVFKAEALLRWHHAELGMINPADFIPLAESSGIIESIGNWVFTTAAKQVKLWQDEFDPLFQISVNKSPVQFQASNNTVDALWSKTVKELNLHYGICIEITEGLLLEDCPETKEKLSNFQEQGIEISLDDFGTGYASLSYLTKFDINFLKIDQAFVRDLEFSPQNQALCEAIIVMAHKLGLQVIAEGVETQAQMQLLKNAHCDFIQGFLISKPISAKKFTQQLKRSTPFLNR</sequence>
<dbReference type="SUPFAM" id="SSF55785">
    <property type="entry name" value="PYP-like sensor domain (PAS domain)"/>
    <property type="match status" value="2"/>
</dbReference>
<accession>A0A1I1LHB6</accession>
<dbReference type="Pfam" id="PF00989">
    <property type="entry name" value="PAS"/>
    <property type="match status" value="1"/>
</dbReference>
<feature type="domain" description="PAC" evidence="3">
    <location>
        <begin position="210"/>
        <end position="262"/>
    </location>
</feature>
<dbReference type="GO" id="GO:0003824">
    <property type="term" value="F:catalytic activity"/>
    <property type="evidence" value="ECO:0007669"/>
    <property type="project" value="UniProtKB-ARBA"/>
</dbReference>
<dbReference type="SUPFAM" id="SSF141868">
    <property type="entry name" value="EAL domain-like"/>
    <property type="match status" value="1"/>
</dbReference>
<name>A0A1I1LHB6_9GAMM</name>
<dbReference type="PROSITE" id="PS50887">
    <property type="entry name" value="GGDEF"/>
    <property type="match status" value="1"/>
</dbReference>
<evidence type="ECO:0000259" key="4">
    <source>
        <dbReference type="PROSITE" id="PS50883"/>
    </source>
</evidence>
<proteinExistence type="predicted"/>
<dbReference type="CDD" id="cd01948">
    <property type="entry name" value="EAL"/>
    <property type="match status" value="1"/>
</dbReference>
<dbReference type="SMART" id="SM00052">
    <property type="entry name" value="EAL"/>
    <property type="match status" value="1"/>
</dbReference>
<dbReference type="PROSITE" id="PS50112">
    <property type="entry name" value="PAS"/>
    <property type="match status" value="2"/>
</dbReference>
<dbReference type="Pfam" id="PF00563">
    <property type="entry name" value="EAL"/>
    <property type="match status" value="1"/>
</dbReference>
<dbReference type="InterPro" id="IPR035965">
    <property type="entry name" value="PAS-like_dom_sf"/>
</dbReference>
<dbReference type="InterPro" id="IPR001633">
    <property type="entry name" value="EAL_dom"/>
</dbReference>
<dbReference type="PANTHER" id="PTHR44757:SF2">
    <property type="entry name" value="BIOFILM ARCHITECTURE MAINTENANCE PROTEIN MBAA"/>
    <property type="match status" value="1"/>
</dbReference>
<dbReference type="PROSITE" id="PS50113">
    <property type="entry name" value="PAC"/>
    <property type="match status" value="2"/>
</dbReference>
<evidence type="ECO:0000259" key="3">
    <source>
        <dbReference type="PROSITE" id="PS50113"/>
    </source>
</evidence>
<dbReference type="Proteomes" id="UP000198862">
    <property type="component" value="Unassembled WGS sequence"/>
</dbReference>
<feature type="domain" description="PAC" evidence="3">
    <location>
        <begin position="81"/>
        <end position="133"/>
    </location>
</feature>
<protein>
    <submittedName>
        <fullName evidence="6">PAS domain S-box-containing protein/diguanylate cyclase (GGDEF) domain-containing protein</fullName>
    </submittedName>
</protein>
<dbReference type="InterPro" id="IPR029787">
    <property type="entry name" value="Nucleotide_cyclase"/>
</dbReference>
<dbReference type="InterPro" id="IPR013655">
    <property type="entry name" value="PAS_fold_3"/>
</dbReference>
<dbReference type="SMART" id="SM00091">
    <property type="entry name" value="PAS"/>
    <property type="match status" value="2"/>
</dbReference>
<dbReference type="STRING" id="1123010.SAMN02745724_02378"/>
<dbReference type="Gene3D" id="3.30.450.20">
    <property type="entry name" value="PAS domain"/>
    <property type="match status" value="2"/>
</dbReference>
<dbReference type="InterPro" id="IPR001610">
    <property type="entry name" value="PAC"/>
</dbReference>
<dbReference type="PROSITE" id="PS50883">
    <property type="entry name" value="EAL"/>
    <property type="match status" value="1"/>
</dbReference>
<dbReference type="Gene3D" id="3.30.70.270">
    <property type="match status" value="1"/>
</dbReference>
<feature type="domain" description="PAS" evidence="2">
    <location>
        <begin position="8"/>
        <end position="78"/>
    </location>
</feature>
<dbReference type="CDD" id="cd00130">
    <property type="entry name" value="PAS"/>
    <property type="match status" value="2"/>
</dbReference>
<dbReference type="InterPro" id="IPR013767">
    <property type="entry name" value="PAS_fold"/>
</dbReference>
<feature type="domain" description="PAS" evidence="2">
    <location>
        <begin position="134"/>
        <end position="206"/>
    </location>
</feature>
<reference evidence="6 7" key="1">
    <citation type="submission" date="2016-10" db="EMBL/GenBank/DDBJ databases">
        <authorList>
            <person name="de Groot N.N."/>
        </authorList>
    </citation>
    <scope>NUCLEOTIDE SEQUENCE [LARGE SCALE GENOMIC DNA]</scope>
    <source>
        <strain evidence="6 7">DSM 6059</strain>
    </source>
</reference>
<dbReference type="InterPro" id="IPR000160">
    <property type="entry name" value="GGDEF_dom"/>
</dbReference>
<evidence type="ECO:0000256" key="1">
    <source>
        <dbReference type="ARBA" id="ARBA00001946"/>
    </source>
</evidence>
<evidence type="ECO:0000313" key="6">
    <source>
        <dbReference type="EMBL" id="SFC72346.1"/>
    </source>
</evidence>
<dbReference type="SUPFAM" id="SSF55073">
    <property type="entry name" value="Nucleotide cyclase"/>
    <property type="match status" value="1"/>
</dbReference>